<proteinExistence type="predicted"/>
<protein>
    <submittedName>
        <fullName evidence="2">Uncharacterized protein</fullName>
    </submittedName>
</protein>
<reference evidence="2 3" key="1">
    <citation type="submission" date="2024-02" db="EMBL/GenBank/DDBJ databases">
        <authorList>
            <person name="Chen Y."/>
            <person name="Shah S."/>
            <person name="Dougan E. K."/>
            <person name="Thang M."/>
            <person name="Chan C."/>
        </authorList>
    </citation>
    <scope>NUCLEOTIDE SEQUENCE [LARGE SCALE GENOMIC DNA]</scope>
</reference>
<keyword evidence="3" id="KW-1185">Reference proteome</keyword>
<feature type="region of interest" description="Disordered" evidence="1">
    <location>
        <begin position="89"/>
        <end position="217"/>
    </location>
</feature>
<feature type="compositionally biased region" description="Low complexity" evidence="1">
    <location>
        <begin position="136"/>
        <end position="176"/>
    </location>
</feature>
<dbReference type="EMBL" id="CAXAMN010000348">
    <property type="protein sequence ID" value="CAK8988027.1"/>
    <property type="molecule type" value="Genomic_DNA"/>
</dbReference>
<name>A0ABP0HDD7_9DINO</name>
<feature type="compositionally biased region" description="Pro residues" evidence="1">
    <location>
        <begin position="123"/>
        <end position="135"/>
    </location>
</feature>
<gene>
    <name evidence="2" type="ORF">CCMP2556_LOCUS1100</name>
</gene>
<evidence type="ECO:0000313" key="2">
    <source>
        <dbReference type="EMBL" id="CAK8988027.1"/>
    </source>
</evidence>
<organism evidence="2 3">
    <name type="scientific">Durusdinium trenchii</name>
    <dbReference type="NCBI Taxonomy" id="1381693"/>
    <lineage>
        <taxon>Eukaryota</taxon>
        <taxon>Sar</taxon>
        <taxon>Alveolata</taxon>
        <taxon>Dinophyceae</taxon>
        <taxon>Suessiales</taxon>
        <taxon>Symbiodiniaceae</taxon>
        <taxon>Durusdinium</taxon>
    </lineage>
</organism>
<feature type="compositionally biased region" description="Low complexity" evidence="1">
    <location>
        <begin position="191"/>
        <end position="210"/>
    </location>
</feature>
<comment type="caution">
    <text evidence="2">The sequence shown here is derived from an EMBL/GenBank/DDBJ whole genome shotgun (WGS) entry which is preliminary data.</text>
</comment>
<sequence>MPRGLWRWGRWDAHEAVPAPDQRDFQHALHGSLVLVPSGRAEKHASLAAFLGAQAWRPRLPSSFEEVEYMKVDCDTGKVKGFLYGPRGPPVTDPSMLPYGQLPGCLPGEKPECEPDDDNPFCQEPPPPPPSPPPADGSAGPVAGFTGAAGAFGTPEEPNAAEPAAEGAEAVDADAPPDQPAEPPVQPPGQPLGQPGQPQAQPQAPAAPLLSGPPLPALPPLPRKKCIPGEEIPTPMEPCQIKQGLCCHKCRRCLGRSPSISIGRAGRRTSAHHLPTQRRQTIRTWRRSIWSPTDAIRSKVPAACGVIVCCLLVTRDLGAPSPVR</sequence>
<evidence type="ECO:0000313" key="3">
    <source>
        <dbReference type="Proteomes" id="UP001642484"/>
    </source>
</evidence>
<accession>A0ABP0HDD7</accession>
<feature type="compositionally biased region" description="Pro residues" evidence="1">
    <location>
        <begin position="177"/>
        <end position="190"/>
    </location>
</feature>
<dbReference type="Proteomes" id="UP001642484">
    <property type="component" value="Unassembled WGS sequence"/>
</dbReference>
<evidence type="ECO:0000256" key="1">
    <source>
        <dbReference type="SAM" id="MobiDB-lite"/>
    </source>
</evidence>